<gene>
    <name evidence="2" type="ORF">DYY88_19980</name>
</gene>
<dbReference type="RefSeq" id="WP_052288435.1">
    <property type="nucleotide sequence ID" value="NZ_QVFV01000007.1"/>
</dbReference>
<feature type="compositionally biased region" description="Polar residues" evidence="1">
    <location>
        <begin position="46"/>
        <end position="57"/>
    </location>
</feature>
<dbReference type="Proteomes" id="UP000292459">
    <property type="component" value="Unassembled WGS sequence"/>
</dbReference>
<evidence type="ECO:0000313" key="3">
    <source>
        <dbReference type="Proteomes" id="UP000292459"/>
    </source>
</evidence>
<dbReference type="OrthoDB" id="461760at2"/>
<dbReference type="EMBL" id="QVFV01000007">
    <property type="protein sequence ID" value="RZM75588.1"/>
    <property type="molecule type" value="Genomic_DNA"/>
</dbReference>
<feature type="region of interest" description="Disordered" evidence="1">
    <location>
        <begin position="25"/>
        <end position="59"/>
    </location>
</feature>
<dbReference type="AlphaFoldDB" id="A0A4Q7E0Y0"/>
<accession>A0A4Q7E0Y0</accession>
<sequence length="344" mass="36922">MKSDADTIRSFLIGLLEHFSQLDASPSGQVDATKGTAAPPGLAPDSPTTVERASASASDPAVEAAIAPHQFSSPEVPPISELGELPSVQDHFQTVLKRRLQIEISQNPPRFPWESTVTDYPVELTEASTYPWLVQLRSLALPTTLPDDILTGLLSRCQELIRESLQPGVQLVKAVENLFPDQPQAMDQIAGLVLANATMRSSTATQDMAALKAAFPDGYDGANPQQQVTLTMLAAKDILETLTLSLTPQQPLQARQWQTSEGAVAITAQYQVGLPNHISLAVAVPCASQMTLPSLGQTVTQTRPGTLNLTLPEPIADTTYPVEVYFSGTEAAPLTFAIRWSEST</sequence>
<name>A0A4Q7E0Y0_9CYAN</name>
<comment type="caution">
    <text evidence="2">The sequence shown here is derived from an EMBL/GenBank/DDBJ whole genome shotgun (WGS) entry which is preliminary data.</text>
</comment>
<keyword evidence="3" id="KW-1185">Reference proteome</keyword>
<reference evidence="2 3" key="1">
    <citation type="submission" date="2018-11" db="EMBL/GenBank/DDBJ databases">
        <title>Whole genome sequencing of an environmental sample.</title>
        <authorList>
            <person name="Sarangi A.N."/>
            <person name="Singh D."/>
            <person name="Tripathy S."/>
        </authorList>
    </citation>
    <scope>NUCLEOTIDE SEQUENCE [LARGE SCALE GENOMIC DNA]</scope>
    <source>
        <strain evidence="2 3">Lakshadweep</strain>
    </source>
</reference>
<protein>
    <recommendedName>
        <fullName evidence="4">PatU</fullName>
    </recommendedName>
</protein>
<evidence type="ECO:0000256" key="1">
    <source>
        <dbReference type="SAM" id="MobiDB-lite"/>
    </source>
</evidence>
<proteinExistence type="predicted"/>
<evidence type="ECO:0008006" key="4">
    <source>
        <dbReference type="Google" id="ProtNLM"/>
    </source>
</evidence>
<organism evidence="2 3">
    <name type="scientific">Leptolyngbya iicbica LK</name>
    <dbReference type="NCBI Taxonomy" id="2294035"/>
    <lineage>
        <taxon>Bacteria</taxon>
        <taxon>Bacillati</taxon>
        <taxon>Cyanobacteriota</taxon>
        <taxon>Cyanophyceae</taxon>
        <taxon>Leptolyngbyales</taxon>
        <taxon>Leptolyngbyaceae</taxon>
        <taxon>Leptolyngbya group</taxon>
        <taxon>Leptolyngbya</taxon>
        <taxon>Leptolyngbya iicbica</taxon>
    </lineage>
</organism>
<evidence type="ECO:0000313" key="2">
    <source>
        <dbReference type="EMBL" id="RZM75588.1"/>
    </source>
</evidence>